<protein>
    <submittedName>
        <fullName evidence="4">GNAT family N-acetyltransferase</fullName>
    </submittedName>
</protein>
<keyword evidence="1" id="KW-0808">Transferase</keyword>
<dbReference type="Pfam" id="PF00583">
    <property type="entry name" value="Acetyltransf_1"/>
    <property type="match status" value="1"/>
</dbReference>
<dbReference type="PANTHER" id="PTHR43420">
    <property type="entry name" value="ACETYLTRANSFERASE"/>
    <property type="match status" value="1"/>
</dbReference>
<keyword evidence="2" id="KW-0012">Acyltransferase</keyword>
<feature type="domain" description="N-acetyltransferase" evidence="3">
    <location>
        <begin position="11"/>
        <end position="146"/>
    </location>
</feature>
<dbReference type="Gene3D" id="3.40.630.30">
    <property type="match status" value="1"/>
</dbReference>
<dbReference type="RefSeq" id="WP_262682214.1">
    <property type="nucleotide sequence ID" value="NZ_JAOQIO010000005.1"/>
</dbReference>
<proteinExistence type="predicted"/>
<reference evidence="4 5" key="1">
    <citation type="submission" date="2022-09" db="EMBL/GenBank/DDBJ databases">
        <authorList>
            <person name="Han X.L."/>
            <person name="Wang Q."/>
            <person name="Lu T."/>
        </authorList>
    </citation>
    <scope>NUCLEOTIDE SEQUENCE [LARGE SCALE GENOMIC DNA]</scope>
    <source>
        <strain evidence="4 5">WQ 127069</strain>
    </source>
</reference>
<evidence type="ECO:0000313" key="4">
    <source>
        <dbReference type="EMBL" id="MCU6790709.1"/>
    </source>
</evidence>
<dbReference type="InterPro" id="IPR000182">
    <property type="entry name" value="GNAT_dom"/>
</dbReference>
<dbReference type="InterPro" id="IPR050680">
    <property type="entry name" value="YpeA/RimI_acetyltransf"/>
</dbReference>
<dbReference type="EMBL" id="JAOQIO010000005">
    <property type="protein sequence ID" value="MCU6790709.1"/>
    <property type="molecule type" value="Genomic_DNA"/>
</dbReference>
<name>A0ABT2U7V1_9BACL</name>
<sequence length="159" mass="18320">MICKHLPLHDKAILGLVKSLLLPYARITQPDVKLDLKALRKRLRGCATYVYIRGGRKVCGFIAIRQDKNVMYVDMLAVDRTIQGHGIGSALLKHAERYGQQKGKQEIYLWVDDTNTQAQRFYTAKGYESIHYDASIRCYMLRKSLHVLQAQESQWSMGY</sequence>
<evidence type="ECO:0000313" key="5">
    <source>
        <dbReference type="Proteomes" id="UP001652445"/>
    </source>
</evidence>
<dbReference type="PROSITE" id="PS51186">
    <property type="entry name" value="GNAT"/>
    <property type="match status" value="1"/>
</dbReference>
<organism evidence="4 5">
    <name type="scientific">Paenibacillus baimaensis</name>
    <dbReference type="NCBI Taxonomy" id="2982185"/>
    <lineage>
        <taxon>Bacteria</taxon>
        <taxon>Bacillati</taxon>
        <taxon>Bacillota</taxon>
        <taxon>Bacilli</taxon>
        <taxon>Bacillales</taxon>
        <taxon>Paenibacillaceae</taxon>
        <taxon>Paenibacillus</taxon>
    </lineage>
</organism>
<evidence type="ECO:0000259" key="3">
    <source>
        <dbReference type="PROSITE" id="PS51186"/>
    </source>
</evidence>
<accession>A0ABT2U7V1</accession>
<evidence type="ECO:0000256" key="1">
    <source>
        <dbReference type="ARBA" id="ARBA00022679"/>
    </source>
</evidence>
<keyword evidence="5" id="KW-1185">Reference proteome</keyword>
<dbReference type="PANTHER" id="PTHR43420:SF12">
    <property type="entry name" value="N-ACETYLTRANSFERASE DOMAIN-CONTAINING PROTEIN"/>
    <property type="match status" value="1"/>
</dbReference>
<dbReference type="Proteomes" id="UP001652445">
    <property type="component" value="Unassembled WGS sequence"/>
</dbReference>
<gene>
    <name evidence="4" type="ORF">OB236_01095</name>
</gene>
<dbReference type="CDD" id="cd04301">
    <property type="entry name" value="NAT_SF"/>
    <property type="match status" value="1"/>
</dbReference>
<comment type="caution">
    <text evidence="4">The sequence shown here is derived from an EMBL/GenBank/DDBJ whole genome shotgun (WGS) entry which is preliminary data.</text>
</comment>
<dbReference type="SUPFAM" id="SSF55729">
    <property type="entry name" value="Acyl-CoA N-acyltransferases (Nat)"/>
    <property type="match status" value="1"/>
</dbReference>
<evidence type="ECO:0000256" key="2">
    <source>
        <dbReference type="ARBA" id="ARBA00023315"/>
    </source>
</evidence>
<dbReference type="InterPro" id="IPR016181">
    <property type="entry name" value="Acyl_CoA_acyltransferase"/>
</dbReference>